<keyword evidence="6" id="KW-1185">Reference proteome</keyword>
<dbReference type="RefSeq" id="WP_179481149.1">
    <property type="nucleotide sequence ID" value="NZ_JACCFW010000001.1"/>
</dbReference>
<evidence type="ECO:0000256" key="2">
    <source>
        <dbReference type="ARBA" id="ARBA00022801"/>
    </source>
</evidence>
<feature type="domain" description="Peptidase M20 dimerisation" evidence="4">
    <location>
        <begin position="173"/>
        <end position="267"/>
    </location>
</feature>
<dbReference type="InterPro" id="IPR036264">
    <property type="entry name" value="Bact_exopeptidase_dim_dom"/>
</dbReference>
<evidence type="ECO:0000313" key="5">
    <source>
        <dbReference type="EMBL" id="NYJ74901.1"/>
    </source>
</evidence>
<name>A0A853DJG0_9MICO</name>
<keyword evidence="5" id="KW-0121">Carboxypeptidase</keyword>
<keyword evidence="5" id="KW-0645">Protease</keyword>
<dbReference type="InterPro" id="IPR017150">
    <property type="entry name" value="Pept_M20_glutamate_carboxypep"/>
</dbReference>
<evidence type="ECO:0000256" key="1">
    <source>
        <dbReference type="ARBA" id="ARBA00022723"/>
    </source>
</evidence>
<accession>A0A853DJG0</accession>
<dbReference type="GO" id="GO:0046872">
    <property type="term" value="F:metal ion binding"/>
    <property type="evidence" value="ECO:0007669"/>
    <property type="project" value="UniProtKB-KW"/>
</dbReference>
<keyword evidence="2 5" id="KW-0378">Hydrolase</keyword>
<feature type="active site" evidence="3">
    <location>
        <position position="82"/>
    </location>
</feature>
<dbReference type="AlphaFoldDB" id="A0A853DJG0"/>
<reference evidence="5 6" key="1">
    <citation type="submission" date="2020-07" db="EMBL/GenBank/DDBJ databases">
        <title>Sequencing the genomes of 1000 actinobacteria strains.</title>
        <authorList>
            <person name="Klenk H.-P."/>
        </authorList>
    </citation>
    <scope>NUCLEOTIDE SEQUENCE [LARGE SCALE GENOMIC DNA]</scope>
    <source>
        <strain evidence="5 6">DSM 29531</strain>
    </source>
</reference>
<dbReference type="SUPFAM" id="SSF55031">
    <property type="entry name" value="Bacterial exopeptidase dimerisation domain"/>
    <property type="match status" value="1"/>
</dbReference>
<sequence length="386" mass="39299">MTAVASDASLLASILGDIAALVGCESPSSDLDAVARSADVVAQVGMQRLAVRPERIVIDGRSHLRWRWGDDLPRVLVLGHHDTVWPIGTLETHPCRVRDGVLRGPGCVDMKAGLVIAFHAIAGLPDRTGISLLITGDEELGSPSSRALIEREATGCDAVLVLESAADGGALKTERKGVSIYQVAVTGRAAHAGLAPETGVNAAIELAHQVLAVAALADPARGTTVTPTVLSAGSARNTVPARAELAVDVRVRESAEQTRVDDAIRALRPAVPGAAIDVTGGANRAPLESVASCALYDRAVALADELGLPRLARASVGGASDGNLTAGIGVPTLDGLGATGGGAHADDEHVDVTDLVGRTALVGALIADILRRPVFAGPSRSSAGGR</sequence>
<dbReference type="EMBL" id="JACCFW010000001">
    <property type="protein sequence ID" value="NYJ74901.1"/>
    <property type="molecule type" value="Genomic_DNA"/>
</dbReference>
<dbReference type="Pfam" id="PF07687">
    <property type="entry name" value="M20_dimer"/>
    <property type="match status" value="1"/>
</dbReference>
<proteinExistence type="predicted"/>
<evidence type="ECO:0000256" key="3">
    <source>
        <dbReference type="PIRSR" id="PIRSR037238-1"/>
    </source>
</evidence>
<dbReference type="PIRSF" id="PIRSF037238">
    <property type="entry name" value="Carboxypeptidase_G2"/>
    <property type="match status" value="1"/>
</dbReference>
<protein>
    <submittedName>
        <fullName evidence="5">Glutamate carboxypeptidase</fullName>
        <ecNumber evidence="5">3.4.17.11</ecNumber>
    </submittedName>
</protein>
<feature type="active site" description="Proton acceptor" evidence="3">
    <location>
        <position position="138"/>
    </location>
</feature>
<dbReference type="Pfam" id="PF01546">
    <property type="entry name" value="Peptidase_M20"/>
    <property type="match status" value="1"/>
</dbReference>
<dbReference type="InterPro" id="IPR050072">
    <property type="entry name" value="Peptidase_M20A"/>
</dbReference>
<dbReference type="Proteomes" id="UP000571817">
    <property type="component" value="Unassembled WGS sequence"/>
</dbReference>
<dbReference type="PANTHER" id="PTHR43808:SF9">
    <property type="entry name" value="BLL0789 PROTEIN"/>
    <property type="match status" value="1"/>
</dbReference>
<evidence type="ECO:0000259" key="4">
    <source>
        <dbReference type="Pfam" id="PF07687"/>
    </source>
</evidence>
<dbReference type="PANTHER" id="PTHR43808">
    <property type="entry name" value="ACETYLORNITHINE DEACETYLASE"/>
    <property type="match status" value="1"/>
</dbReference>
<dbReference type="Gene3D" id="3.40.630.10">
    <property type="entry name" value="Zn peptidases"/>
    <property type="match status" value="1"/>
</dbReference>
<evidence type="ECO:0000313" key="6">
    <source>
        <dbReference type="Proteomes" id="UP000571817"/>
    </source>
</evidence>
<dbReference type="CDD" id="cd03885">
    <property type="entry name" value="M20_CPDG2"/>
    <property type="match status" value="1"/>
</dbReference>
<dbReference type="InterPro" id="IPR002933">
    <property type="entry name" value="Peptidase_M20"/>
</dbReference>
<dbReference type="SUPFAM" id="SSF53187">
    <property type="entry name" value="Zn-dependent exopeptidases"/>
    <property type="match status" value="1"/>
</dbReference>
<dbReference type="GO" id="GO:0004180">
    <property type="term" value="F:carboxypeptidase activity"/>
    <property type="evidence" value="ECO:0007669"/>
    <property type="project" value="UniProtKB-KW"/>
</dbReference>
<dbReference type="InterPro" id="IPR011650">
    <property type="entry name" value="Peptidase_M20_dimer"/>
</dbReference>
<dbReference type="EC" id="3.4.17.11" evidence="5"/>
<organism evidence="5 6">
    <name type="scientific">Allobranchiibius huperziae</name>
    <dbReference type="NCBI Taxonomy" id="1874116"/>
    <lineage>
        <taxon>Bacteria</taxon>
        <taxon>Bacillati</taxon>
        <taxon>Actinomycetota</taxon>
        <taxon>Actinomycetes</taxon>
        <taxon>Micrococcales</taxon>
        <taxon>Dermacoccaceae</taxon>
        <taxon>Allobranchiibius</taxon>
    </lineage>
</organism>
<gene>
    <name evidence="5" type="ORF">HNR15_001864</name>
</gene>
<dbReference type="Gene3D" id="3.30.70.360">
    <property type="match status" value="1"/>
</dbReference>
<keyword evidence="1" id="KW-0479">Metal-binding</keyword>
<comment type="caution">
    <text evidence="5">The sequence shown here is derived from an EMBL/GenBank/DDBJ whole genome shotgun (WGS) entry which is preliminary data.</text>
</comment>